<evidence type="ECO:0000313" key="2">
    <source>
        <dbReference type="Ensembl" id="ENSXETP00000087859"/>
    </source>
</evidence>
<dbReference type="GO" id="GO:0005730">
    <property type="term" value="C:nucleolus"/>
    <property type="evidence" value="ECO:0000318"/>
    <property type="project" value="GO_Central"/>
</dbReference>
<dbReference type="Bgee" id="ENSXETG00000040292">
    <property type="expression patterns" value="Expressed in liver and 13 other cell types or tissues"/>
</dbReference>
<protein>
    <submittedName>
        <fullName evidence="2 4">Ribosomal biogenesis factor</fullName>
    </submittedName>
</protein>
<dbReference type="Ensembl" id="ENSXETT00000090043">
    <property type="protein sequence ID" value="ENSXETP00000087859"/>
    <property type="gene ID" value="ENSXETG00000040292"/>
</dbReference>
<dbReference type="Pfam" id="PF15679">
    <property type="entry name" value="DUF4665"/>
    <property type="match status" value="1"/>
</dbReference>
<feature type="region of interest" description="Disordered" evidence="1">
    <location>
        <begin position="1"/>
        <end position="41"/>
    </location>
</feature>
<dbReference type="GeneTree" id="ENSGT00390000015564"/>
<dbReference type="OrthoDB" id="8828063at2759"/>
<evidence type="ECO:0000256" key="1">
    <source>
        <dbReference type="SAM" id="MobiDB-lite"/>
    </source>
</evidence>
<dbReference type="CTD" id="401466"/>
<reference evidence="2" key="2">
    <citation type="submission" date="2020-05" db="UniProtKB">
        <authorList>
            <consortium name="Ensembl"/>
        </authorList>
    </citation>
    <scope>IDENTIFICATION</scope>
</reference>
<evidence type="ECO:0000313" key="3">
    <source>
        <dbReference type="Proteomes" id="UP000008143"/>
    </source>
</evidence>
<dbReference type="AlphaFoldDB" id="A0A6I8RSK7"/>
<dbReference type="AGR" id="Xenbase:XB-GENE-22169486"/>
<feature type="compositionally biased region" description="Basic residues" evidence="1">
    <location>
        <begin position="28"/>
        <end position="41"/>
    </location>
</feature>
<dbReference type="OMA" id="ITINKVF"/>
<dbReference type="GO" id="GO:0042254">
    <property type="term" value="P:ribosome biogenesis"/>
    <property type="evidence" value="ECO:0000318"/>
    <property type="project" value="GO_Central"/>
</dbReference>
<dbReference type="Xenbase" id="XB-GENE-22169486">
    <property type="gene designation" value="rbis"/>
</dbReference>
<evidence type="ECO:0000313" key="4">
    <source>
        <dbReference type="RefSeq" id="XP_002939199.2"/>
    </source>
</evidence>
<feature type="compositionally biased region" description="Polar residues" evidence="1">
    <location>
        <begin position="71"/>
        <end position="89"/>
    </location>
</feature>
<gene>
    <name evidence="2 4 5" type="primary">rbis</name>
</gene>
<feature type="compositionally biased region" description="Basic residues" evidence="1">
    <location>
        <begin position="1"/>
        <end position="15"/>
    </location>
</feature>
<dbReference type="RefSeq" id="XP_002939199.2">
    <property type="nucleotide sequence ID" value="XM_002939153.5"/>
</dbReference>
<proteinExistence type="predicted"/>
<reference evidence="4" key="3">
    <citation type="submission" date="2025-04" db="UniProtKB">
        <authorList>
            <consortium name="RefSeq"/>
        </authorList>
    </citation>
    <scope>IDENTIFICATION</scope>
    <source>
        <strain evidence="4">Nigerian</strain>
        <tissue evidence="4">Liver and blood</tissue>
    </source>
</reference>
<reference evidence="2" key="1">
    <citation type="journal article" date="2010" name="Science">
        <title>The genome of the Western clawed frog Xenopus tropicalis.</title>
        <authorList>
            <person name="Hellsten U."/>
            <person name="Harland R.M."/>
            <person name="Gilchrist M.J."/>
            <person name="Hendrix D."/>
            <person name="Jurka J."/>
            <person name="Kapitonov V."/>
            <person name="Ovcharenko I."/>
            <person name="Putnam N.H."/>
            <person name="Shu S."/>
            <person name="Taher L."/>
            <person name="Blitz I.L."/>
            <person name="Blumberg B."/>
            <person name="Dichmann D.S."/>
            <person name="Dubchak I."/>
            <person name="Amaya E."/>
            <person name="Detter J.C."/>
            <person name="Fletcher R."/>
            <person name="Gerhard D.S."/>
            <person name="Goodstein D."/>
            <person name="Graves T."/>
            <person name="Grigoriev I.V."/>
            <person name="Grimwood J."/>
            <person name="Kawashima T."/>
            <person name="Lindquist E."/>
            <person name="Lucas S.M."/>
            <person name="Mead P.E."/>
            <person name="Mitros T."/>
            <person name="Ogino H."/>
            <person name="Ohta Y."/>
            <person name="Poliakov A.V."/>
            <person name="Pollet N."/>
            <person name="Robert J."/>
            <person name="Salamov A."/>
            <person name="Sater A.K."/>
            <person name="Schmutz J."/>
            <person name="Terry A."/>
            <person name="Vize P.D."/>
            <person name="Warren W.C."/>
            <person name="Wells D."/>
            <person name="Wills A."/>
            <person name="Wilson R.K."/>
            <person name="Zimmerman L.B."/>
            <person name="Zorn A.M."/>
            <person name="Grainger R."/>
            <person name="Grammer T."/>
            <person name="Khokha M.K."/>
            <person name="Richardson P.M."/>
            <person name="Rokhsar D.S."/>
        </authorList>
    </citation>
    <scope>NUCLEOTIDE SEQUENCE [LARGE SCALE GENOMIC DNA]</scope>
    <source>
        <strain evidence="2">Nigerian</strain>
    </source>
</reference>
<dbReference type="PANTHER" id="PTHR35544">
    <property type="entry name" value="RIBOSOMAL BIOGENESIS FACTOR"/>
    <property type="match status" value="1"/>
</dbReference>
<accession>A0A6I8RSK7</accession>
<organism evidence="2">
    <name type="scientific">Xenopus tropicalis</name>
    <name type="common">Western clawed frog</name>
    <name type="synonym">Silurana tropicalis</name>
    <dbReference type="NCBI Taxonomy" id="8364"/>
    <lineage>
        <taxon>Eukaryota</taxon>
        <taxon>Metazoa</taxon>
        <taxon>Chordata</taxon>
        <taxon>Craniata</taxon>
        <taxon>Vertebrata</taxon>
        <taxon>Euteleostomi</taxon>
        <taxon>Amphibia</taxon>
        <taxon>Batrachia</taxon>
        <taxon>Anura</taxon>
        <taxon>Pipoidea</taxon>
        <taxon>Pipidae</taxon>
        <taxon>Xenopodinae</taxon>
        <taxon>Xenopus</taxon>
        <taxon>Silurana</taxon>
    </lineage>
</organism>
<dbReference type="InterPro" id="IPR031389">
    <property type="entry name" value="RBIS"/>
</dbReference>
<dbReference type="Proteomes" id="UP000008143">
    <property type="component" value="Chromosome 6"/>
</dbReference>
<feature type="region of interest" description="Disordered" evidence="1">
    <location>
        <begin position="71"/>
        <end position="104"/>
    </location>
</feature>
<dbReference type="PANTHER" id="PTHR35544:SF4">
    <property type="entry name" value="RIBOSOMAL BIOGENESIS FACTOR"/>
    <property type="match status" value="1"/>
</dbReference>
<name>A0A6I8RSK7_XENTR</name>
<sequence length="104" mass="11377">MAKSKGKGQKQKTTKKQNVFHVANSKSVKAKNKAKPVKTSLKKIHGCGSEKVSTINKVFTEIEKEVVQAKQNIPSTQIKKKQNASSTQEAPPDVDQAADLFSQL</sequence>
<keyword evidence="3" id="KW-1185">Reference proteome</keyword>
<dbReference type="KEGG" id="xtr:100496637"/>
<dbReference type="GeneID" id="100496637"/>
<evidence type="ECO:0000313" key="5">
    <source>
        <dbReference type="Xenbase" id="XB-GENE-22169486"/>
    </source>
</evidence>